<dbReference type="AlphaFoldDB" id="A0A810MWG8"/>
<organism evidence="3 4">
    <name type="scientific">Polymorphospora rubra</name>
    <dbReference type="NCBI Taxonomy" id="338584"/>
    <lineage>
        <taxon>Bacteria</taxon>
        <taxon>Bacillati</taxon>
        <taxon>Actinomycetota</taxon>
        <taxon>Actinomycetes</taxon>
        <taxon>Micromonosporales</taxon>
        <taxon>Micromonosporaceae</taxon>
        <taxon>Polymorphospora</taxon>
    </lineage>
</organism>
<keyword evidence="2" id="KW-1133">Transmembrane helix</keyword>
<name>A0A810MWG8_9ACTN</name>
<evidence type="ECO:0000256" key="2">
    <source>
        <dbReference type="SAM" id="Phobius"/>
    </source>
</evidence>
<feature type="transmembrane region" description="Helical" evidence="2">
    <location>
        <begin position="12"/>
        <end position="31"/>
    </location>
</feature>
<evidence type="ECO:0000256" key="1">
    <source>
        <dbReference type="SAM" id="MobiDB-lite"/>
    </source>
</evidence>
<reference evidence="3" key="1">
    <citation type="submission" date="2020-08" db="EMBL/GenBank/DDBJ databases">
        <title>Whole genome shotgun sequence of Polymorphospora rubra NBRC 101157.</title>
        <authorList>
            <person name="Komaki H."/>
            <person name="Tamura T."/>
        </authorList>
    </citation>
    <scope>NUCLEOTIDE SEQUENCE</scope>
    <source>
        <strain evidence="3">NBRC 101157</strain>
    </source>
</reference>
<evidence type="ECO:0000313" key="4">
    <source>
        <dbReference type="Proteomes" id="UP000680866"/>
    </source>
</evidence>
<dbReference type="EMBL" id="AP023359">
    <property type="protein sequence ID" value="BCJ63765.1"/>
    <property type="molecule type" value="Genomic_DNA"/>
</dbReference>
<protein>
    <submittedName>
        <fullName evidence="3">Uncharacterized protein</fullName>
    </submittedName>
</protein>
<accession>A0A810MWG8</accession>
<proteinExistence type="predicted"/>
<keyword evidence="4" id="KW-1185">Reference proteome</keyword>
<feature type="transmembrane region" description="Helical" evidence="2">
    <location>
        <begin position="140"/>
        <end position="163"/>
    </location>
</feature>
<keyword evidence="2" id="KW-0472">Membrane</keyword>
<dbReference type="Proteomes" id="UP000680866">
    <property type="component" value="Chromosome"/>
</dbReference>
<keyword evidence="2" id="KW-0812">Transmembrane</keyword>
<feature type="region of interest" description="Disordered" evidence="1">
    <location>
        <begin position="112"/>
        <end position="132"/>
    </location>
</feature>
<gene>
    <name evidence="3" type="ORF">Prubr_07860</name>
</gene>
<sequence length="164" mass="17521">MPRKTTKRDAAIIILGLIAFFVFYAISSFSSGDWRSGIGALACVLGFILWLTITQIPTTCGVRLKRNRGFCPNDITGLFFGCGSGKHTWTRPLALIGLGRKAPPVRHQQVVGDRNTQSSANAPAAAGETPNVNENGRNRILFWATIAATAMGGISTATDLIGIM</sequence>
<evidence type="ECO:0000313" key="3">
    <source>
        <dbReference type="EMBL" id="BCJ63765.1"/>
    </source>
</evidence>
<dbReference type="RefSeq" id="WP_212821706.1">
    <property type="nucleotide sequence ID" value="NZ_AP023359.1"/>
</dbReference>
<feature type="transmembrane region" description="Helical" evidence="2">
    <location>
        <begin position="37"/>
        <end position="58"/>
    </location>
</feature>
<dbReference type="KEGG" id="pry:Prubr_07860"/>